<name>A0A0K2TK10_LEPSM</name>
<protein>
    <submittedName>
        <fullName evidence="2">Uncharacterized protein</fullName>
    </submittedName>
</protein>
<keyword evidence="1" id="KW-0472">Membrane</keyword>
<keyword evidence="1" id="KW-0812">Transmembrane</keyword>
<dbReference type="EMBL" id="HACA01008908">
    <property type="protein sequence ID" value="CDW26269.1"/>
    <property type="molecule type" value="Transcribed_RNA"/>
</dbReference>
<organism evidence="2">
    <name type="scientific">Lepeophtheirus salmonis</name>
    <name type="common">Salmon louse</name>
    <name type="synonym">Caligus salmonis</name>
    <dbReference type="NCBI Taxonomy" id="72036"/>
    <lineage>
        <taxon>Eukaryota</taxon>
        <taxon>Metazoa</taxon>
        <taxon>Ecdysozoa</taxon>
        <taxon>Arthropoda</taxon>
        <taxon>Crustacea</taxon>
        <taxon>Multicrustacea</taxon>
        <taxon>Hexanauplia</taxon>
        <taxon>Copepoda</taxon>
        <taxon>Siphonostomatoida</taxon>
        <taxon>Caligidae</taxon>
        <taxon>Lepeophtheirus</taxon>
    </lineage>
</organism>
<dbReference type="AlphaFoldDB" id="A0A0K2TK10"/>
<evidence type="ECO:0000256" key="1">
    <source>
        <dbReference type="SAM" id="Phobius"/>
    </source>
</evidence>
<sequence length="41" mass="4712">MTNFVYLRFTYSSLIVPKKYIPASSFLHLVSLFFVVLIGAK</sequence>
<feature type="transmembrane region" description="Helical" evidence="1">
    <location>
        <begin position="20"/>
        <end position="40"/>
    </location>
</feature>
<reference evidence="2" key="1">
    <citation type="submission" date="2014-05" db="EMBL/GenBank/DDBJ databases">
        <authorList>
            <person name="Chronopoulou M."/>
        </authorList>
    </citation>
    <scope>NUCLEOTIDE SEQUENCE</scope>
    <source>
        <tissue evidence="2">Whole organism</tissue>
    </source>
</reference>
<keyword evidence="1" id="KW-1133">Transmembrane helix</keyword>
<proteinExistence type="predicted"/>
<accession>A0A0K2TK10</accession>
<evidence type="ECO:0000313" key="2">
    <source>
        <dbReference type="EMBL" id="CDW26269.1"/>
    </source>
</evidence>